<dbReference type="Pfam" id="PF08648">
    <property type="entry name" value="SNRNP27"/>
    <property type="match status" value="1"/>
</dbReference>
<reference evidence="10" key="1">
    <citation type="submission" date="2022-07" db="EMBL/GenBank/DDBJ databases">
        <title>Evaluation of T. orientalis genome assembly methods using nanopore sequencing and analysis of variation between genomes.</title>
        <authorList>
            <person name="Yam J."/>
            <person name="Micallef M.L."/>
            <person name="Liu M."/>
            <person name="Djordjevic S.P."/>
            <person name="Bogema D.R."/>
            <person name="Jenkins C."/>
        </authorList>
    </citation>
    <scope>NUCLEOTIDE SEQUENCE</scope>
    <source>
        <strain evidence="10">Goon Nure</strain>
    </source>
</reference>
<dbReference type="EMBL" id="CP056071">
    <property type="protein sequence ID" value="UKK01970.1"/>
    <property type="molecule type" value="Genomic_DNA"/>
</dbReference>
<feature type="compositionally biased region" description="Polar residues" evidence="8">
    <location>
        <begin position="135"/>
        <end position="146"/>
    </location>
</feature>
<evidence type="ECO:0000313" key="10">
    <source>
        <dbReference type="EMBL" id="UKK01970.1"/>
    </source>
</evidence>
<proteinExistence type="inferred from homology"/>
<feature type="compositionally biased region" description="Basic and acidic residues" evidence="8">
    <location>
        <begin position="97"/>
        <end position="123"/>
    </location>
</feature>
<feature type="compositionally biased region" description="Basic residues" evidence="8">
    <location>
        <begin position="219"/>
        <end position="228"/>
    </location>
</feature>
<comment type="subcellular location">
    <subcellularLocation>
        <location evidence="2">Nucleus</location>
    </subcellularLocation>
</comment>
<keyword evidence="6" id="KW-0508">mRNA splicing</keyword>
<accession>A0A976MCU4</accession>
<dbReference type="GO" id="GO:0008380">
    <property type="term" value="P:RNA splicing"/>
    <property type="evidence" value="ECO:0007669"/>
    <property type="project" value="UniProtKB-KW"/>
</dbReference>
<comment type="similarity">
    <text evidence="3">Belongs to the SNUT3 family.</text>
</comment>
<evidence type="ECO:0000256" key="4">
    <source>
        <dbReference type="ARBA" id="ARBA00011825"/>
    </source>
</evidence>
<feature type="compositionally biased region" description="Basic and acidic residues" evidence="8">
    <location>
        <begin position="1"/>
        <end position="10"/>
    </location>
</feature>
<comment type="function">
    <text evidence="1">May play a role in mRNA splicing.</text>
</comment>
<evidence type="ECO:0000256" key="5">
    <source>
        <dbReference type="ARBA" id="ARBA00022664"/>
    </source>
</evidence>
<evidence type="ECO:0000256" key="7">
    <source>
        <dbReference type="ARBA" id="ARBA00023242"/>
    </source>
</evidence>
<evidence type="ECO:0000313" key="11">
    <source>
        <dbReference type="Proteomes" id="UP000244811"/>
    </source>
</evidence>
<name>A0A976MCU4_THEOR</name>
<protein>
    <submittedName>
        <fullName evidence="10">Cyclophilin-RNA interacting protein</fullName>
    </submittedName>
</protein>
<comment type="subunit">
    <text evidence="4">Part of a tri-snRNP complex.</text>
</comment>
<dbReference type="AlphaFoldDB" id="A0A976MCU4"/>
<keyword evidence="5" id="KW-0507">mRNA processing</keyword>
<evidence type="ECO:0000256" key="2">
    <source>
        <dbReference type="ARBA" id="ARBA00004123"/>
    </source>
</evidence>
<evidence type="ECO:0000256" key="6">
    <source>
        <dbReference type="ARBA" id="ARBA00023187"/>
    </source>
</evidence>
<dbReference type="PANTHER" id="PTHR31077:SF1">
    <property type="entry name" value="U4_U6.U5 SMALL NUCLEAR RIBONUCLEOPROTEIN 27 KDA PROTEIN"/>
    <property type="match status" value="1"/>
</dbReference>
<evidence type="ECO:0000256" key="8">
    <source>
        <dbReference type="SAM" id="MobiDB-lite"/>
    </source>
</evidence>
<feature type="compositionally biased region" description="Basic and acidic residues" evidence="8">
    <location>
        <begin position="62"/>
        <end position="75"/>
    </location>
</feature>
<feature type="compositionally biased region" description="Basic and acidic residues" evidence="8">
    <location>
        <begin position="150"/>
        <end position="169"/>
    </location>
</feature>
<dbReference type="GO" id="GO:0071011">
    <property type="term" value="C:precatalytic spliceosome"/>
    <property type="evidence" value="ECO:0007669"/>
    <property type="project" value="TreeGrafter"/>
</dbReference>
<feature type="domain" description="U4/U6.U5 small nuclear ribonucleoprotein 27kDa protein" evidence="9">
    <location>
        <begin position="189"/>
        <end position="243"/>
    </location>
</feature>
<feature type="compositionally biased region" description="Basic and acidic residues" evidence="8">
    <location>
        <begin position="176"/>
        <end position="187"/>
    </location>
</feature>
<gene>
    <name evidence="10" type="ORF">MACK_001323</name>
</gene>
<sequence length="245" mass="29403">MGNRSRSSERYRKRNRSRSRSRDSIRKDSHRDHRPGSYSEKRHHDKYRDYRCSFHSSNSNIFRDRPDNTRRDSDRHSRKYSGHSDDLNRDYHRHGRDRYDKYRSSDKYQETHRDSYHDRESASRSRRGTRDHRSPSYSKGPNSGQKRGNKREDSRSPGSRRDAEHERRSRSVSLGHSDREYETAGEIKDEEELLRSMMGISSFETTKNKKHEETSVSGVKKKSKRKYRQYMNRRGGFNHPLSPVF</sequence>
<dbReference type="InterPro" id="IPR013957">
    <property type="entry name" value="SNRNP27"/>
</dbReference>
<dbReference type="PANTHER" id="PTHR31077">
    <property type="entry name" value="U4/U6.U5 SMALL NUCLEAR RIBONUCLEOPROTEIN 27 KDA PROTEIN"/>
    <property type="match status" value="1"/>
</dbReference>
<evidence type="ECO:0000259" key="9">
    <source>
        <dbReference type="Pfam" id="PF08648"/>
    </source>
</evidence>
<dbReference type="GO" id="GO:0006397">
    <property type="term" value="P:mRNA processing"/>
    <property type="evidence" value="ECO:0007669"/>
    <property type="project" value="UniProtKB-KW"/>
</dbReference>
<evidence type="ECO:0000256" key="1">
    <source>
        <dbReference type="ARBA" id="ARBA00003632"/>
    </source>
</evidence>
<organism evidence="10 11">
    <name type="scientific">Theileria orientalis</name>
    <dbReference type="NCBI Taxonomy" id="68886"/>
    <lineage>
        <taxon>Eukaryota</taxon>
        <taxon>Sar</taxon>
        <taxon>Alveolata</taxon>
        <taxon>Apicomplexa</taxon>
        <taxon>Aconoidasida</taxon>
        <taxon>Piroplasmida</taxon>
        <taxon>Theileriidae</taxon>
        <taxon>Theileria</taxon>
    </lineage>
</organism>
<feature type="region of interest" description="Disordered" evidence="8">
    <location>
        <begin position="1"/>
        <end position="245"/>
    </location>
</feature>
<dbReference type="Proteomes" id="UP000244811">
    <property type="component" value="Chromosome 2"/>
</dbReference>
<evidence type="ECO:0000256" key="3">
    <source>
        <dbReference type="ARBA" id="ARBA00008218"/>
    </source>
</evidence>
<keyword evidence="7" id="KW-0539">Nucleus</keyword>
<feature type="compositionally biased region" description="Basic and acidic residues" evidence="8">
    <location>
        <begin position="20"/>
        <end position="52"/>
    </location>
</feature>